<keyword evidence="10" id="KW-0249">Electron transport</keyword>
<evidence type="ECO:0000256" key="3">
    <source>
        <dbReference type="ARBA" id="ARBA00022448"/>
    </source>
</evidence>
<dbReference type="Gene3D" id="1.10.760.10">
    <property type="entry name" value="Cytochrome c-like domain"/>
    <property type="match status" value="3"/>
</dbReference>
<evidence type="ECO:0000313" key="17">
    <source>
        <dbReference type="Proteomes" id="UP001449795"/>
    </source>
</evidence>
<protein>
    <submittedName>
        <fullName evidence="16">Cytochrome c</fullName>
    </submittedName>
</protein>
<feature type="domain" description="Cytochrome c" evidence="15">
    <location>
        <begin position="331"/>
        <end position="421"/>
    </location>
</feature>
<evidence type="ECO:0000256" key="8">
    <source>
        <dbReference type="ARBA" id="ARBA00022729"/>
    </source>
</evidence>
<evidence type="ECO:0000313" key="16">
    <source>
        <dbReference type="EMBL" id="XAE43500.1"/>
    </source>
</evidence>
<evidence type="ECO:0000256" key="14">
    <source>
        <dbReference type="SAM" id="SignalP"/>
    </source>
</evidence>
<evidence type="ECO:0000256" key="6">
    <source>
        <dbReference type="ARBA" id="ARBA00022660"/>
    </source>
</evidence>
<keyword evidence="7 13" id="KW-0479">Metal-binding</keyword>
<evidence type="ECO:0000256" key="2">
    <source>
        <dbReference type="ARBA" id="ARBA00004236"/>
    </source>
</evidence>
<keyword evidence="4" id="KW-1003">Cell membrane</keyword>
<evidence type="ECO:0000256" key="13">
    <source>
        <dbReference type="PROSITE-ProRule" id="PRU00433"/>
    </source>
</evidence>
<feature type="domain" description="Cytochrome c" evidence="15">
    <location>
        <begin position="192"/>
        <end position="307"/>
    </location>
</feature>
<evidence type="ECO:0000259" key="15">
    <source>
        <dbReference type="PROSITE" id="PS51007"/>
    </source>
</evidence>
<dbReference type="PANTHER" id="PTHR35008">
    <property type="entry name" value="BLL4482 PROTEIN-RELATED"/>
    <property type="match status" value="1"/>
</dbReference>
<comment type="subcellular location">
    <subcellularLocation>
        <location evidence="2">Cell membrane</location>
    </subcellularLocation>
</comment>
<feature type="signal peptide" evidence="14">
    <location>
        <begin position="1"/>
        <end position="22"/>
    </location>
</feature>
<feature type="chain" id="PRO_5047236321" evidence="14">
    <location>
        <begin position="23"/>
        <end position="481"/>
    </location>
</feature>
<dbReference type="PANTHER" id="PTHR35008:SF8">
    <property type="entry name" value="ALCOHOL DEHYDROGENASE CYTOCHROME C SUBUNIT"/>
    <property type="match status" value="1"/>
</dbReference>
<dbReference type="PRINTS" id="PR00605">
    <property type="entry name" value="CYTCHROMECIC"/>
</dbReference>
<accession>A0ABZ3D751</accession>
<dbReference type="PIRSF" id="PIRSF000018">
    <property type="entry name" value="Mb_ADH_cyt_c"/>
    <property type="match status" value="1"/>
</dbReference>
<comment type="cofactor">
    <cofactor evidence="1">
        <name>heme c</name>
        <dbReference type="ChEBI" id="CHEBI:61717"/>
    </cofactor>
</comment>
<name>A0ABZ3D751_9PROT</name>
<keyword evidence="11 13" id="KW-0408">Iron</keyword>
<dbReference type="InterPro" id="IPR036909">
    <property type="entry name" value="Cyt_c-like_dom_sf"/>
</dbReference>
<reference evidence="16 17" key="1">
    <citation type="submission" date="2024-04" db="EMBL/GenBank/DDBJ databases">
        <title>Complete genome sequence of Nguyenibacter vanlangesis HBCM-1154, a strain capable of nitrogen fixation, IAA production, and phosphorus solubilization isolated from sugarcane soil.</title>
        <authorList>
            <person name="MY HANH P."/>
        </authorList>
    </citation>
    <scope>NUCLEOTIDE SEQUENCE [LARGE SCALE GENOMIC DNA]</scope>
    <source>
        <strain evidence="16 17">HBCM 1154</strain>
    </source>
</reference>
<keyword evidence="9" id="KW-0677">Repeat</keyword>
<evidence type="ECO:0000256" key="1">
    <source>
        <dbReference type="ARBA" id="ARBA00001926"/>
    </source>
</evidence>
<keyword evidence="8 14" id="KW-0732">Signal</keyword>
<evidence type="ECO:0000256" key="11">
    <source>
        <dbReference type="ARBA" id="ARBA00023004"/>
    </source>
</evidence>
<sequence length="481" mass="51194">MRRLVMTFGVMVLGLLAGVASARPDAAGVPARHDMTGPATPIDRPLVDRGAYVARLGGCAACHTALHGRAYAGGLEIRTPIGAIYSPNITPDPRHGIGRYSFADFDRAVRRGVRRDGASLYPAMPYPAFARMTQEDMRALYAYFIHGVRPVSQANRPVEIAWPLSMRWPLAVWRALFAPAPAAFVPAPGEDPVVARGEYLVTGPGHCGACHTPRGFAMQEVALDARGGAAYLSGGAPIDNWVAPSLRSDPVLGLGRWSEEDLYYFLKSGRTDHAAIFGGMADVLAWSTRYFTDGDLRAIARYLKHLPAVPPARGDYVYDPSTAEMLDEGKIAGVAGAEIYLRECAVCHSVDGAGIPRLFPPLAGNPVVVTDDPTSVVNVVTNGGVLPPTDRAPSAVAMPAYGATLSPQQIADVVNFIRTGWGNDAPANVSPAEVVRLRDGGKPISPGWNESGGGWLILLPQRYGAGWTFAPRTHAGIDDAQ</sequence>
<dbReference type="InterPro" id="IPR009056">
    <property type="entry name" value="Cyt_c-like_dom"/>
</dbReference>
<dbReference type="SUPFAM" id="SSF46626">
    <property type="entry name" value="Cytochrome c"/>
    <property type="match status" value="3"/>
</dbReference>
<dbReference type="Pfam" id="PF00034">
    <property type="entry name" value="Cytochrom_C"/>
    <property type="match status" value="2"/>
</dbReference>
<dbReference type="InterPro" id="IPR008168">
    <property type="entry name" value="Cyt_C_IC"/>
</dbReference>
<evidence type="ECO:0000256" key="10">
    <source>
        <dbReference type="ARBA" id="ARBA00022982"/>
    </source>
</evidence>
<keyword evidence="17" id="KW-1185">Reference proteome</keyword>
<keyword evidence="6" id="KW-0679">Respiratory chain</keyword>
<dbReference type="RefSeq" id="WP_342628942.1">
    <property type="nucleotide sequence ID" value="NZ_CP152276.1"/>
</dbReference>
<dbReference type="InterPro" id="IPR014353">
    <property type="entry name" value="Membr-bd_ADH_cyt_c"/>
</dbReference>
<feature type="domain" description="Cytochrome c" evidence="15">
    <location>
        <begin position="45"/>
        <end position="148"/>
    </location>
</feature>
<dbReference type="InterPro" id="IPR051459">
    <property type="entry name" value="Cytochrome_c-type_DH"/>
</dbReference>
<dbReference type="PROSITE" id="PS51007">
    <property type="entry name" value="CYTC"/>
    <property type="match status" value="3"/>
</dbReference>
<evidence type="ECO:0000256" key="9">
    <source>
        <dbReference type="ARBA" id="ARBA00022737"/>
    </source>
</evidence>
<evidence type="ECO:0000256" key="5">
    <source>
        <dbReference type="ARBA" id="ARBA00022617"/>
    </source>
</evidence>
<keyword evidence="12" id="KW-0472">Membrane</keyword>
<dbReference type="EMBL" id="CP152276">
    <property type="protein sequence ID" value="XAE43500.1"/>
    <property type="molecule type" value="Genomic_DNA"/>
</dbReference>
<organism evidence="16 17">
    <name type="scientific">Nguyenibacter vanlangensis</name>
    <dbReference type="NCBI Taxonomy" id="1216886"/>
    <lineage>
        <taxon>Bacteria</taxon>
        <taxon>Pseudomonadati</taxon>
        <taxon>Pseudomonadota</taxon>
        <taxon>Alphaproteobacteria</taxon>
        <taxon>Acetobacterales</taxon>
        <taxon>Acetobacteraceae</taxon>
        <taxon>Nguyenibacter</taxon>
    </lineage>
</organism>
<evidence type="ECO:0000256" key="4">
    <source>
        <dbReference type="ARBA" id="ARBA00022475"/>
    </source>
</evidence>
<evidence type="ECO:0000256" key="7">
    <source>
        <dbReference type="ARBA" id="ARBA00022723"/>
    </source>
</evidence>
<keyword evidence="3" id="KW-0813">Transport</keyword>
<proteinExistence type="predicted"/>
<keyword evidence="5 13" id="KW-0349">Heme</keyword>
<dbReference type="Proteomes" id="UP001449795">
    <property type="component" value="Chromosome"/>
</dbReference>
<evidence type="ECO:0000256" key="12">
    <source>
        <dbReference type="ARBA" id="ARBA00023136"/>
    </source>
</evidence>
<gene>
    <name evidence="16" type="ORF">AAC691_03325</name>
</gene>